<evidence type="ECO:0000256" key="2">
    <source>
        <dbReference type="ARBA" id="ARBA00007242"/>
    </source>
</evidence>
<evidence type="ECO:0000256" key="7">
    <source>
        <dbReference type="SAM" id="Phobius"/>
    </source>
</evidence>
<evidence type="ECO:0000313" key="10">
    <source>
        <dbReference type="EMBL" id="KAF4106366.1"/>
    </source>
</evidence>
<feature type="transmembrane region" description="Helical" evidence="7">
    <location>
        <begin position="116"/>
        <end position="137"/>
    </location>
</feature>
<feature type="transmembrane region" description="Helical" evidence="7">
    <location>
        <begin position="452"/>
        <end position="474"/>
    </location>
</feature>
<feature type="region of interest" description="Disordered" evidence="6">
    <location>
        <begin position="753"/>
        <end position="792"/>
    </location>
</feature>
<evidence type="ECO:0000313" key="11">
    <source>
        <dbReference type="Proteomes" id="UP000579812"/>
    </source>
</evidence>
<dbReference type="PANTHER" id="PTHR14511:SF15">
    <property type="entry name" value="G-PROTEIN COUPLED RECEPTOR FAMILY C GROUP 5 MEMBER C"/>
    <property type="match status" value="1"/>
</dbReference>
<feature type="transmembrane region" description="Helical" evidence="7">
    <location>
        <begin position="639"/>
        <end position="658"/>
    </location>
</feature>
<feature type="transmembrane region" description="Helical" evidence="7">
    <location>
        <begin position="240"/>
        <end position="265"/>
    </location>
</feature>
<keyword evidence="3 7" id="KW-0812">Transmembrane</keyword>
<dbReference type="EMBL" id="JAAMOB010000012">
    <property type="protein sequence ID" value="KAF4106366.1"/>
    <property type="molecule type" value="Genomic_DNA"/>
</dbReference>
<dbReference type="InterPro" id="IPR000276">
    <property type="entry name" value="GPCR_Rhodpsn"/>
</dbReference>
<dbReference type="PROSITE" id="PS50259">
    <property type="entry name" value="G_PROTEIN_RECEP_F3_4"/>
    <property type="match status" value="1"/>
</dbReference>
<dbReference type="SUPFAM" id="SSF81321">
    <property type="entry name" value="Family A G protein-coupled receptor-like"/>
    <property type="match status" value="1"/>
</dbReference>
<dbReference type="Pfam" id="PF00001">
    <property type="entry name" value="7tm_1"/>
    <property type="match status" value="1"/>
</dbReference>
<accession>A0A7J6CGV9</accession>
<evidence type="ECO:0000256" key="1">
    <source>
        <dbReference type="ARBA" id="ARBA00004141"/>
    </source>
</evidence>
<feature type="transmembrane region" description="Helical" evidence="7">
    <location>
        <begin position="570"/>
        <end position="593"/>
    </location>
</feature>
<feature type="transmembrane region" description="Helical" evidence="7">
    <location>
        <begin position="66"/>
        <end position="89"/>
    </location>
</feature>
<feature type="transmembrane region" description="Helical" evidence="7">
    <location>
        <begin position="605"/>
        <end position="627"/>
    </location>
</feature>
<dbReference type="Proteomes" id="UP000579812">
    <property type="component" value="Unassembled WGS sequence"/>
</dbReference>
<evidence type="ECO:0000259" key="9">
    <source>
        <dbReference type="PROSITE" id="PS50262"/>
    </source>
</evidence>
<feature type="transmembrane region" description="Helical" evidence="7">
    <location>
        <begin position="486"/>
        <end position="506"/>
    </location>
</feature>
<reference evidence="10 11" key="1">
    <citation type="submission" date="2020-04" db="EMBL/GenBank/DDBJ databases">
        <title>Chromosome-level genome assembly of a cyprinid fish Onychostoma macrolepis by integration of Nanopore Sequencing, Bionano and Hi-C technology.</title>
        <authorList>
            <person name="Wang D."/>
        </authorList>
    </citation>
    <scope>NUCLEOTIDE SEQUENCE [LARGE SCALE GENOMIC DNA]</scope>
    <source>
        <strain evidence="10">SWU-2019</strain>
        <tissue evidence="10">Muscle</tissue>
    </source>
</reference>
<dbReference type="InterPro" id="IPR051753">
    <property type="entry name" value="RA-inducible_GPCR3"/>
</dbReference>
<dbReference type="GO" id="GO:0070062">
    <property type="term" value="C:extracellular exosome"/>
    <property type="evidence" value="ECO:0007669"/>
    <property type="project" value="TreeGrafter"/>
</dbReference>
<dbReference type="Gene3D" id="1.20.1070.10">
    <property type="entry name" value="Rhodopsin 7-helix transmembrane proteins"/>
    <property type="match status" value="1"/>
</dbReference>
<evidence type="ECO:0000256" key="3">
    <source>
        <dbReference type="ARBA" id="ARBA00022692"/>
    </source>
</evidence>
<evidence type="ECO:0000259" key="8">
    <source>
        <dbReference type="PROSITE" id="PS50259"/>
    </source>
</evidence>
<feature type="transmembrane region" description="Helical" evidence="7">
    <location>
        <begin position="277"/>
        <end position="300"/>
    </location>
</feature>
<feature type="domain" description="G-protein coupled receptors family 1 profile" evidence="9">
    <location>
        <begin position="45"/>
        <end position="297"/>
    </location>
</feature>
<feature type="compositionally biased region" description="Basic and acidic residues" evidence="6">
    <location>
        <begin position="345"/>
        <end position="356"/>
    </location>
</feature>
<name>A0A7J6CGV9_9TELE</name>
<comment type="caution">
    <text evidence="10">The sequence shown here is derived from an EMBL/GenBank/DDBJ whole genome shotgun (WGS) entry which is preliminary data.</text>
</comment>
<dbReference type="GO" id="GO:0030295">
    <property type="term" value="F:protein kinase activator activity"/>
    <property type="evidence" value="ECO:0007669"/>
    <property type="project" value="TreeGrafter"/>
</dbReference>
<evidence type="ECO:0000256" key="5">
    <source>
        <dbReference type="ARBA" id="ARBA00023136"/>
    </source>
</evidence>
<proteinExistence type="inferred from homology"/>
<dbReference type="PROSITE" id="PS50262">
    <property type="entry name" value="G_PROTEIN_RECEP_F1_2"/>
    <property type="match status" value="1"/>
</dbReference>
<protein>
    <recommendedName>
        <fullName evidence="12">G-protein coupled receptors family 1 profile domain-containing protein</fullName>
    </recommendedName>
</protein>
<keyword evidence="5 7" id="KW-0472">Membrane</keyword>
<feature type="region of interest" description="Disordered" evidence="6">
    <location>
        <begin position="326"/>
        <end position="356"/>
    </location>
</feature>
<feature type="transmembrane region" description="Helical" evidence="7">
    <location>
        <begin position="412"/>
        <end position="440"/>
    </location>
</feature>
<feature type="transmembrane region" description="Helical" evidence="7">
    <location>
        <begin position="372"/>
        <end position="392"/>
    </location>
</feature>
<keyword evidence="4 7" id="KW-1133">Transmembrane helix</keyword>
<feature type="domain" description="G-protein coupled receptors family 3 profile" evidence="8">
    <location>
        <begin position="458"/>
        <end position="625"/>
    </location>
</feature>
<dbReference type="GO" id="GO:0004930">
    <property type="term" value="F:G protein-coupled receptor activity"/>
    <property type="evidence" value="ECO:0007669"/>
    <property type="project" value="InterPro"/>
</dbReference>
<feature type="compositionally biased region" description="Polar residues" evidence="6">
    <location>
        <begin position="757"/>
        <end position="792"/>
    </location>
</feature>
<dbReference type="InterPro" id="IPR017978">
    <property type="entry name" value="GPCR_3_C"/>
</dbReference>
<dbReference type="AlphaFoldDB" id="A0A7J6CGV9"/>
<comment type="similarity">
    <text evidence="2">Belongs to the G-protein coupled receptor 3 family.</text>
</comment>
<evidence type="ECO:0000256" key="6">
    <source>
        <dbReference type="SAM" id="MobiDB-lite"/>
    </source>
</evidence>
<dbReference type="CDD" id="cd15277">
    <property type="entry name" value="7tmC_RAIG3_GPRC5C"/>
    <property type="match status" value="1"/>
</dbReference>
<feature type="transmembrane region" description="Helical" evidence="7">
    <location>
        <begin position="149"/>
        <end position="167"/>
    </location>
</feature>
<feature type="transmembrane region" description="Helical" evidence="7">
    <location>
        <begin position="32"/>
        <end position="54"/>
    </location>
</feature>
<organism evidence="10 11">
    <name type="scientific">Onychostoma macrolepis</name>
    <dbReference type="NCBI Taxonomy" id="369639"/>
    <lineage>
        <taxon>Eukaryota</taxon>
        <taxon>Metazoa</taxon>
        <taxon>Chordata</taxon>
        <taxon>Craniata</taxon>
        <taxon>Vertebrata</taxon>
        <taxon>Euteleostomi</taxon>
        <taxon>Actinopterygii</taxon>
        <taxon>Neopterygii</taxon>
        <taxon>Teleostei</taxon>
        <taxon>Ostariophysi</taxon>
        <taxon>Cypriniformes</taxon>
        <taxon>Cyprinidae</taxon>
        <taxon>Acrossocheilinae</taxon>
        <taxon>Onychostoma</taxon>
    </lineage>
</organism>
<dbReference type="Pfam" id="PF00003">
    <property type="entry name" value="7tm_3"/>
    <property type="match status" value="1"/>
</dbReference>
<feature type="transmembrane region" description="Helical" evidence="7">
    <location>
        <begin position="518"/>
        <end position="542"/>
    </location>
</feature>
<comment type="subcellular location">
    <subcellularLocation>
        <location evidence="1">Membrane</location>
        <topology evidence="1">Multi-pass membrane protein</topology>
    </subcellularLocation>
</comment>
<feature type="transmembrane region" description="Helical" evidence="7">
    <location>
        <begin position="187"/>
        <end position="210"/>
    </location>
</feature>
<dbReference type="PRINTS" id="PR00237">
    <property type="entry name" value="GPCRRHODOPSN"/>
</dbReference>
<dbReference type="GO" id="GO:0005886">
    <property type="term" value="C:plasma membrane"/>
    <property type="evidence" value="ECO:0007669"/>
    <property type="project" value="TreeGrafter"/>
</dbReference>
<sequence length="792" mass="88450">MIDWHNGTAPGQQEDEGSAQERSECVLAYIPVVYYSTLLCVGVPVNILTLVALYRLAVRTQKALYVYLLALTGSDILSQLFIIFVGFLLETAVFHRDVPVLLLRSVSMMEFSANHASIWATVPLTVDRYVALCHPLLHRQISYPARARRIIAVVLTLALASGVPFFWWSDMWRVSHAPNSLDTALIWTHVTIIYFLPCCIFLVLNSLIILRLRKRQRQQMCQDESGQQLAVPSKLGKTTVMLLAVTSVFAVLWAPRTGVVLYHLYVSSVHNDWRVHLAYDLANMLAMLNTAVNFFLYCFVSKPFRGAVRDVLLFRGPLLHPRRPLHHQRTAVNASTSSISSSKRSQRERNDTVSTSDCKRNMDPLTFKSQRFHLLLFIALCIFPGSLAQTSIPRGCGDNVDSLYFNLCDLTAVWGVVVEAFAAAGLVASLILLIVLLASLPFVTDRKWRSSLGLHAGFLIFTFGLFALTFAFIVGKNFTTCASRRFLFGVLFAGCFSCLLMQAIRLNILARRNSAPRGWVWCLGALGLWLVEVVINTEWLIITIVRYPTNITGILASATAIPCNIENQDFVMALIYVLNLLLVVVVASVPILAGKHKRWCKDGAFILVIGLLSVGIWVAWIVMYLYGNAKHGGPTWNDPTLAIALVSNAWVFLLLHTVPAVCSLSEEDEDAAVEENLYPSRGYETILKEQSTQSIYMENKAFSMDEPNAGNKPVSPYSGYNGQLRSCVYQPTELAIITKGVVNQQMESYDNIIPRASTGTPPRPQNSHTSPTTQLDDMRQIYTNGNFNRRPQ</sequence>
<dbReference type="PANTHER" id="PTHR14511">
    <property type="entry name" value="G PROTEIN COUPLED RECEPTOR, CLASS C, GROUP 5"/>
    <property type="match status" value="1"/>
</dbReference>
<evidence type="ECO:0000256" key="4">
    <source>
        <dbReference type="ARBA" id="ARBA00022989"/>
    </source>
</evidence>
<gene>
    <name evidence="10" type="ORF">G5714_012356</name>
</gene>
<dbReference type="InterPro" id="IPR017452">
    <property type="entry name" value="GPCR_Rhodpsn_7TM"/>
</dbReference>
<evidence type="ECO:0008006" key="12">
    <source>
        <dbReference type="Google" id="ProtNLM"/>
    </source>
</evidence>
<keyword evidence="11" id="KW-1185">Reference proteome</keyword>
<dbReference type="GO" id="GO:0043235">
    <property type="term" value="C:receptor complex"/>
    <property type="evidence" value="ECO:0007669"/>
    <property type="project" value="TreeGrafter"/>
</dbReference>